<evidence type="ECO:0000259" key="1">
    <source>
        <dbReference type="Pfam" id="PF18029"/>
    </source>
</evidence>
<dbReference type="InterPro" id="IPR029068">
    <property type="entry name" value="Glyas_Bleomycin-R_OHBP_Dase"/>
</dbReference>
<evidence type="ECO:0000313" key="3">
    <source>
        <dbReference type="Proteomes" id="UP000037179"/>
    </source>
</evidence>
<feature type="domain" description="Glyoxalase-like" evidence="1">
    <location>
        <begin position="2"/>
        <end position="109"/>
    </location>
</feature>
<dbReference type="Proteomes" id="UP000037179">
    <property type="component" value="Unassembled WGS sequence"/>
</dbReference>
<dbReference type="PANTHER" id="PTHR35908">
    <property type="entry name" value="HYPOTHETICAL FUSION PROTEIN"/>
    <property type="match status" value="1"/>
</dbReference>
<accession>A0ABC9YY04</accession>
<protein>
    <recommendedName>
        <fullName evidence="1">Glyoxalase-like domain-containing protein</fullName>
    </recommendedName>
</protein>
<reference evidence="3" key="1">
    <citation type="submission" date="2015-07" db="EMBL/GenBank/DDBJ databases">
        <title>Nocardia seriolae U-1 whole genome shotgun sequence.</title>
        <authorList>
            <person name="Imajoh M."/>
            <person name="Fukumoto Y."/>
            <person name="Sukeda M."/>
            <person name="Yamane J."/>
            <person name="Yamasaki K."/>
            <person name="Shimizu M."/>
            <person name="Ohnishi K."/>
            <person name="Oshima S."/>
        </authorList>
    </citation>
    <scope>NUCLEOTIDE SEQUENCE [LARGE SCALE GENOMIC DNA]</scope>
    <source>
        <strain evidence="3">U-1</strain>
    </source>
</reference>
<dbReference type="SUPFAM" id="SSF54593">
    <property type="entry name" value="Glyoxalase/Bleomycin resistance protein/Dihydroxybiphenyl dioxygenase"/>
    <property type="match status" value="1"/>
</dbReference>
<proteinExistence type="predicted"/>
<dbReference type="EMBL" id="BBYQ01000065">
    <property type="protein sequence ID" value="GAP29828.1"/>
    <property type="molecule type" value="Genomic_DNA"/>
</dbReference>
<dbReference type="RefSeq" id="WP_036549658.1">
    <property type="nucleotide sequence ID" value="NZ_AP028459.1"/>
</dbReference>
<comment type="caution">
    <text evidence="2">The sequence shown here is derived from an EMBL/GenBank/DDBJ whole genome shotgun (WGS) entry which is preliminary data.</text>
</comment>
<organism evidence="2 3">
    <name type="scientific">Nocardia seriolae</name>
    <dbReference type="NCBI Taxonomy" id="37332"/>
    <lineage>
        <taxon>Bacteria</taxon>
        <taxon>Bacillati</taxon>
        <taxon>Actinomycetota</taxon>
        <taxon>Actinomycetes</taxon>
        <taxon>Mycobacteriales</taxon>
        <taxon>Nocardiaceae</taxon>
        <taxon>Nocardia</taxon>
    </lineage>
</organism>
<dbReference type="PANTHER" id="PTHR35908:SF1">
    <property type="entry name" value="CONSERVED PROTEIN"/>
    <property type="match status" value="1"/>
</dbReference>
<sequence>MLTLDSADARRDAEFWAAALGWKIAHVQDEYAMLTGPDHALGFGTVPDYQPPTWPNENGTKQFHLDLAVEDLEVASKQLVELGATVPEFQPGESWRVLLDPSGHPFCLTLAANWGELTGPAISD</sequence>
<evidence type="ECO:0000313" key="2">
    <source>
        <dbReference type="EMBL" id="GAP29828.1"/>
    </source>
</evidence>
<gene>
    <name evidence="2" type="ORF">NSK11_contig00065-0010</name>
</gene>
<dbReference type="Gene3D" id="3.10.180.10">
    <property type="entry name" value="2,3-Dihydroxybiphenyl 1,2-Dioxygenase, domain 1"/>
    <property type="match status" value="1"/>
</dbReference>
<dbReference type="AlphaFoldDB" id="A0ABC9YY04"/>
<dbReference type="Pfam" id="PF18029">
    <property type="entry name" value="Glyoxalase_6"/>
    <property type="match status" value="1"/>
</dbReference>
<keyword evidence="3" id="KW-1185">Reference proteome</keyword>
<reference evidence="2 3" key="2">
    <citation type="journal article" date="2016" name="Genome Announc.">
        <title>Draft Genome Sequence of Erythromycin- and Oxytetracycline-Sensitive Nocardia seriolae Strain U-1 (NBRC 110359).</title>
        <authorList>
            <person name="Imajoh M."/>
            <person name="Sukeda M."/>
            <person name="Shimizu M."/>
            <person name="Yamane J."/>
            <person name="Ohnishi K."/>
            <person name="Oshima S."/>
        </authorList>
    </citation>
    <scope>NUCLEOTIDE SEQUENCE [LARGE SCALE GENOMIC DNA]</scope>
    <source>
        <strain evidence="2 3">U-1</strain>
    </source>
</reference>
<dbReference type="InterPro" id="IPR041581">
    <property type="entry name" value="Glyoxalase_6"/>
</dbReference>
<name>A0ABC9YY04_9NOCA</name>